<organism evidence="1 2">
    <name type="scientific">Holotrichia oblita</name>
    <name type="common">Chafer beetle</name>
    <dbReference type="NCBI Taxonomy" id="644536"/>
    <lineage>
        <taxon>Eukaryota</taxon>
        <taxon>Metazoa</taxon>
        <taxon>Ecdysozoa</taxon>
        <taxon>Arthropoda</taxon>
        <taxon>Hexapoda</taxon>
        <taxon>Insecta</taxon>
        <taxon>Pterygota</taxon>
        <taxon>Neoptera</taxon>
        <taxon>Endopterygota</taxon>
        <taxon>Coleoptera</taxon>
        <taxon>Polyphaga</taxon>
        <taxon>Scarabaeiformia</taxon>
        <taxon>Scarabaeidae</taxon>
        <taxon>Melolonthinae</taxon>
        <taxon>Holotrichia</taxon>
    </lineage>
</organism>
<proteinExistence type="predicted"/>
<evidence type="ECO:0000313" key="2">
    <source>
        <dbReference type="Proteomes" id="UP001056778"/>
    </source>
</evidence>
<sequence>MVTGRIVGPNGRNILRKKWEELTTLLNSLGYGSKTSEKWQKTWSDYKYHLKRKASDIKRNQVQPGGGAFHKDFKEHELLVLNLMGPTFYEGLGNDEVGINIQEKQLQSSFSAMVSLPPPAESIPPIPPTPAPKSFLVQPPTSTVVQSPAVPSTTVDISQPSCSTTASNCREHNYYKIKRRSQSTVEDAYIETIAVLKDIHNTITSD</sequence>
<accession>A0ACB9TV23</accession>
<dbReference type="EMBL" id="CM043015">
    <property type="protein sequence ID" value="KAI4470597.1"/>
    <property type="molecule type" value="Genomic_DNA"/>
</dbReference>
<reference evidence="1" key="1">
    <citation type="submission" date="2022-04" db="EMBL/GenBank/DDBJ databases">
        <title>Chromosome-scale genome assembly of Holotrichia oblita Faldermann.</title>
        <authorList>
            <person name="Rongchong L."/>
        </authorList>
    </citation>
    <scope>NUCLEOTIDE SEQUENCE</scope>
    <source>
        <strain evidence="1">81SQS9</strain>
    </source>
</reference>
<dbReference type="Proteomes" id="UP001056778">
    <property type="component" value="Chromosome 1"/>
</dbReference>
<keyword evidence="2" id="KW-1185">Reference proteome</keyword>
<comment type="caution">
    <text evidence="1">The sequence shown here is derived from an EMBL/GenBank/DDBJ whole genome shotgun (WGS) entry which is preliminary data.</text>
</comment>
<name>A0ACB9TV23_HOLOL</name>
<protein>
    <submittedName>
        <fullName evidence="1">Myb/sant-like dna-binding domain</fullName>
    </submittedName>
</protein>
<evidence type="ECO:0000313" key="1">
    <source>
        <dbReference type="EMBL" id="KAI4470597.1"/>
    </source>
</evidence>
<gene>
    <name evidence="1" type="ORF">MML48_1g02479</name>
</gene>